<keyword evidence="3" id="KW-1185">Reference proteome</keyword>
<reference evidence="2" key="1">
    <citation type="submission" date="2023-03" db="EMBL/GenBank/DDBJ databases">
        <title>Chromosome-scale reference genome and RAD-based genetic map of yellow starthistle (Centaurea solstitialis) reveal putative structural variation and QTLs associated with invader traits.</title>
        <authorList>
            <person name="Reatini B."/>
            <person name="Cang F.A."/>
            <person name="Jiang Q."/>
            <person name="Mckibben M.T.W."/>
            <person name="Barker M.S."/>
            <person name="Rieseberg L.H."/>
            <person name="Dlugosch K.M."/>
        </authorList>
    </citation>
    <scope>NUCLEOTIDE SEQUENCE</scope>
    <source>
        <strain evidence="2">CAN-66</strain>
        <tissue evidence="2">Leaf</tissue>
    </source>
</reference>
<dbReference type="AlphaFoldDB" id="A0AA38T5K4"/>
<feature type="domain" description="DUF7138" evidence="1">
    <location>
        <begin position="11"/>
        <end position="96"/>
    </location>
</feature>
<dbReference type="Proteomes" id="UP001172457">
    <property type="component" value="Chromosome 3"/>
</dbReference>
<evidence type="ECO:0000259" key="1">
    <source>
        <dbReference type="Pfam" id="PF23596"/>
    </source>
</evidence>
<proteinExistence type="predicted"/>
<organism evidence="2 3">
    <name type="scientific">Centaurea solstitialis</name>
    <name type="common">yellow star-thistle</name>
    <dbReference type="NCBI Taxonomy" id="347529"/>
    <lineage>
        <taxon>Eukaryota</taxon>
        <taxon>Viridiplantae</taxon>
        <taxon>Streptophyta</taxon>
        <taxon>Embryophyta</taxon>
        <taxon>Tracheophyta</taxon>
        <taxon>Spermatophyta</taxon>
        <taxon>Magnoliopsida</taxon>
        <taxon>eudicotyledons</taxon>
        <taxon>Gunneridae</taxon>
        <taxon>Pentapetalae</taxon>
        <taxon>asterids</taxon>
        <taxon>campanulids</taxon>
        <taxon>Asterales</taxon>
        <taxon>Asteraceae</taxon>
        <taxon>Carduoideae</taxon>
        <taxon>Cardueae</taxon>
        <taxon>Centaureinae</taxon>
        <taxon>Centaurea</taxon>
    </lineage>
</organism>
<name>A0AA38T5K4_9ASTR</name>
<dbReference type="PANTHER" id="PTHR36351:SF1">
    <property type="entry name" value="EMBRYO SAC DEVELOPMENT ARREST 12"/>
    <property type="match status" value="1"/>
</dbReference>
<sequence length="253" mass="29464">MAEVDLQEAKAAFPVVLYKGEQRINVGNVEIHPTLDYKQFRVVLNQLTGISYNNLTTYLIDNKRKQIPPEQQRKILITGKFNFTVLVREKSCYFLVVLKRSRRDRRQRKSKKEIIGSNQLPPRPLKPFYLPVIPRFYEVWFYESQIQRANYVNSVLIMNSNYGFHWSRNINSRKMIESESRPRVQSCRNRDLCTDCMNADKQGAEPELHLCVYDEVVEGFFRSPAIRCGHYPKESSRMKPTGSYKNTAAGASG</sequence>
<dbReference type="Pfam" id="PF23596">
    <property type="entry name" value="DUF7138"/>
    <property type="match status" value="1"/>
</dbReference>
<gene>
    <name evidence="2" type="ORF">OSB04_009419</name>
</gene>
<accession>A0AA38T5K4</accession>
<dbReference type="InterPro" id="IPR055562">
    <property type="entry name" value="DUF7138"/>
</dbReference>
<dbReference type="EMBL" id="JARYMX010000003">
    <property type="protein sequence ID" value="KAJ9554805.1"/>
    <property type="molecule type" value="Genomic_DNA"/>
</dbReference>
<evidence type="ECO:0000313" key="2">
    <source>
        <dbReference type="EMBL" id="KAJ9554805.1"/>
    </source>
</evidence>
<evidence type="ECO:0000313" key="3">
    <source>
        <dbReference type="Proteomes" id="UP001172457"/>
    </source>
</evidence>
<dbReference type="PANTHER" id="PTHR36351">
    <property type="entry name" value="EMBRYO SAC DEVELOPMENT ARREST 12"/>
    <property type="match status" value="1"/>
</dbReference>
<comment type="caution">
    <text evidence="2">The sequence shown here is derived from an EMBL/GenBank/DDBJ whole genome shotgun (WGS) entry which is preliminary data.</text>
</comment>
<protein>
    <recommendedName>
        <fullName evidence="1">DUF7138 domain-containing protein</fullName>
    </recommendedName>
</protein>